<evidence type="ECO:0000256" key="1">
    <source>
        <dbReference type="ARBA" id="ARBA00004442"/>
    </source>
</evidence>
<feature type="domain" description="RagB/SusD" evidence="6">
    <location>
        <begin position="332"/>
        <end position="489"/>
    </location>
</feature>
<proteinExistence type="inferred from homology"/>
<dbReference type="Proteomes" id="UP001409291">
    <property type="component" value="Unassembled WGS sequence"/>
</dbReference>
<gene>
    <name evidence="8" type="ORF">ABE541_25275</name>
</gene>
<evidence type="ECO:0000256" key="5">
    <source>
        <dbReference type="ARBA" id="ARBA00023237"/>
    </source>
</evidence>
<dbReference type="InterPro" id="IPR033985">
    <property type="entry name" value="SusD-like_N"/>
</dbReference>
<dbReference type="Pfam" id="PF14322">
    <property type="entry name" value="SusD-like_3"/>
    <property type="match status" value="1"/>
</dbReference>
<dbReference type="SUPFAM" id="SSF48452">
    <property type="entry name" value="TPR-like"/>
    <property type="match status" value="1"/>
</dbReference>
<evidence type="ECO:0000313" key="8">
    <source>
        <dbReference type="EMBL" id="MEN5380597.1"/>
    </source>
</evidence>
<reference evidence="8 9" key="1">
    <citation type="submission" date="2024-04" db="EMBL/GenBank/DDBJ databases">
        <title>WGS of bacteria from Torrens River.</title>
        <authorList>
            <person name="Wyrsch E.R."/>
            <person name="Drigo B."/>
        </authorList>
    </citation>
    <scope>NUCLEOTIDE SEQUENCE [LARGE SCALE GENOMIC DNA]</scope>
    <source>
        <strain evidence="8 9">TWI391</strain>
    </source>
</reference>
<evidence type="ECO:0000256" key="4">
    <source>
        <dbReference type="ARBA" id="ARBA00023136"/>
    </source>
</evidence>
<evidence type="ECO:0000313" key="9">
    <source>
        <dbReference type="Proteomes" id="UP001409291"/>
    </source>
</evidence>
<accession>A0ABV0C129</accession>
<keyword evidence="5" id="KW-0998">Cell outer membrane</keyword>
<dbReference type="Gene3D" id="1.25.40.900">
    <property type="match status" value="1"/>
</dbReference>
<protein>
    <submittedName>
        <fullName evidence="8">RagB/SusD family nutrient uptake outer membrane protein</fullName>
    </submittedName>
</protein>
<organism evidence="8 9">
    <name type="scientific">Sphingobacterium kitahiroshimense</name>
    <dbReference type="NCBI Taxonomy" id="470446"/>
    <lineage>
        <taxon>Bacteria</taxon>
        <taxon>Pseudomonadati</taxon>
        <taxon>Bacteroidota</taxon>
        <taxon>Sphingobacteriia</taxon>
        <taxon>Sphingobacteriales</taxon>
        <taxon>Sphingobacteriaceae</taxon>
        <taxon>Sphingobacterium</taxon>
    </lineage>
</organism>
<name>A0ABV0C129_9SPHI</name>
<dbReference type="InterPro" id="IPR012944">
    <property type="entry name" value="SusD_RagB_dom"/>
</dbReference>
<dbReference type="RefSeq" id="WP_168128429.1">
    <property type="nucleotide sequence ID" value="NZ_JBDJLH010000009.1"/>
</dbReference>
<keyword evidence="3" id="KW-0732">Signal</keyword>
<dbReference type="EMBL" id="JBDJNQ010000020">
    <property type="protein sequence ID" value="MEN5380597.1"/>
    <property type="molecule type" value="Genomic_DNA"/>
</dbReference>
<comment type="similarity">
    <text evidence="2">Belongs to the SusD family.</text>
</comment>
<dbReference type="InterPro" id="IPR011990">
    <property type="entry name" value="TPR-like_helical_dom_sf"/>
</dbReference>
<dbReference type="PROSITE" id="PS51257">
    <property type="entry name" value="PROKAR_LIPOPROTEIN"/>
    <property type="match status" value="1"/>
</dbReference>
<evidence type="ECO:0000256" key="2">
    <source>
        <dbReference type="ARBA" id="ARBA00006275"/>
    </source>
</evidence>
<dbReference type="Gene3D" id="1.25.40.390">
    <property type="match status" value="1"/>
</dbReference>
<comment type="caution">
    <text evidence="8">The sequence shown here is derived from an EMBL/GenBank/DDBJ whole genome shotgun (WGS) entry which is preliminary data.</text>
</comment>
<evidence type="ECO:0000259" key="7">
    <source>
        <dbReference type="Pfam" id="PF14322"/>
    </source>
</evidence>
<dbReference type="CDD" id="cd08977">
    <property type="entry name" value="SusD"/>
    <property type="match status" value="1"/>
</dbReference>
<dbReference type="Gene3D" id="2.20.20.130">
    <property type="match status" value="1"/>
</dbReference>
<keyword evidence="4" id="KW-0472">Membrane</keyword>
<dbReference type="Pfam" id="PF07980">
    <property type="entry name" value="SusD_RagB"/>
    <property type="match status" value="1"/>
</dbReference>
<keyword evidence="9" id="KW-1185">Reference proteome</keyword>
<evidence type="ECO:0000259" key="6">
    <source>
        <dbReference type="Pfam" id="PF07980"/>
    </source>
</evidence>
<evidence type="ECO:0000256" key="3">
    <source>
        <dbReference type="ARBA" id="ARBA00022729"/>
    </source>
</evidence>
<feature type="domain" description="SusD-like N-terminal" evidence="7">
    <location>
        <begin position="23"/>
        <end position="227"/>
    </location>
</feature>
<sequence>MKKYINYLLFASVLSTTYSCKNFLDVEPTNAVDADKAIVTANDAQIAINGIQRQMTSSNYYGRNFIAYGDAKGGDVTLYSQGRGLDAFYTFNHNAQTNSFSSFWTSIYNIIYQTNNLLENIEKLKASGSIENFDLAKSEALTIRALANFDLVRLYGKSYTDDKNAFGIPNVTKTLAFNEQSLRATVDENYKQILSDLKTAETGLPKTKRDGYLNYYANKAIQARVYLTMADYNNALLAAEEVINNNPIYSLYTNAAWVTSWQSQFGSESIYELVIEPNQADLARNSLGFYFMRRNHQTGALGNFLASTPFLNALNADPSDVRRGVMARDESSADRLGSCYKYLGSTTFSGDKGTSNYTAVNIKVIRLSELYLIAAEAALKASTPNPAKAATYLQAIHKRAAGLPAIDAASVSEALILAEKSKEFFGEGIRYFDMIRLNKTINFDDAFAGISVPTREHAINRSFFKTILPISQEEINANPPIKAQQNPGY</sequence>
<comment type="subcellular location">
    <subcellularLocation>
        <location evidence="1">Cell outer membrane</location>
    </subcellularLocation>
</comment>